<dbReference type="Proteomes" id="UP001281147">
    <property type="component" value="Unassembled WGS sequence"/>
</dbReference>
<comment type="caution">
    <text evidence="1">The sequence shown here is derived from an EMBL/GenBank/DDBJ whole genome shotgun (WGS) entry which is preliminary data.</text>
</comment>
<gene>
    <name evidence="1" type="ORF">LTR37_021413</name>
</gene>
<evidence type="ECO:0000313" key="1">
    <source>
        <dbReference type="EMBL" id="KAK3679567.1"/>
    </source>
</evidence>
<name>A0ACC3MAF0_9PEZI</name>
<keyword evidence="2" id="KW-1185">Reference proteome</keyword>
<protein>
    <submittedName>
        <fullName evidence="1">Uncharacterized protein</fullName>
    </submittedName>
</protein>
<accession>A0ACC3MAF0</accession>
<evidence type="ECO:0000313" key="2">
    <source>
        <dbReference type="Proteomes" id="UP001281147"/>
    </source>
</evidence>
<organism evidence="1 2">
    <name type="scientific">Vermiconidia calcicola</name>
    <dbReference type="NCBI Taxonomy" id="1690605"/>
    <lineage>
        <taxon>Eukaryota</taxon>
        <taxon>Fungi</taxon>
        <taxon>Dikarya</taxon>
        <taxon>Ascomycota</taxon>
        <taxon>Pezizomycotina</taxon>
        <taxon>Dothideomycetes</taxon>
        <taxon>Dothideomycetidae</taxon>
        <taxon>Mycosphaerellales</taxon>
        <taxon>Extremaceae</taxon>
        <taxon>Vermiconidia</taxon>
    </lineage>
</organism>
<sequence>YFDLDNKLFDKGIWIRYRCESLAEAEAKINCRWNSKLRLGGDFINSESMELEGEENVRNLLLAYSPCTMLEDLELTADLETIRLVWNIRDYHASLTEPRAPSKGRECLSIVLDRVVVTGAGDGGNATGSQFEHEVGEVELTRDIDACFPLELYPERRRQMLDRIGAEVQQYMDEHLELFSHIRPVGKLSAYFDWKDSQ</sequence>
<feature type="non-terminal residue" evidence="1">
    <location>
        <position position="1"/>
    </location>
</feature>
<reference evidence="1" key="1">
    <citation type="submission" date="2023-07" db="EMBL/GenBank/DDBJ databases">
        <title>Black Yeasts Isolated from many extreme environments.</title>
        <authorList>
            <person name="Coleine C."/>
            <person name="Stajich J.E."/>
            <person name="Selbmann L."/>
        </authorList>
    </citation>
    <scope>NUCLEOTIDE SEQUENCE</scope>
    <source>
        <strain evidence="1">CCFEE 5714</strain>
    </source>
</reference>
<proteinExistence type="predicted"/>
<dbReference type="EMBL" id="JAUTXU010000503">
    <property type="protein sequence ID" value="KAK3679567.1"/>
    <property type="molecule type" value="Genomic_DNA"/>
</dbReference>